<organism evidence="1 2">
    <name type="scientific">Trichophyton verrucosum (strain HKI 0517)</name>
    <dbReference type="NCBI Taxonomy" id="663202"/>
    <lineage>
        <taxon>Eukaryota</taxon>
        <taxon>Fungi</taxon>
        <taxon>Dikarya</taxon>
        <taxon>Ascomycota</taxon>
        <taxon>Pezizomycotina</taxon>
        <taxon>Eurotiomycetes</taxon>
        <taxon>Eurotiomycetidae</taxon>
        <taxon>Onygenales</taxon>
        <taxon>Arthrodermataceae</taxon>
        <taxon>Trichophyton</taxon>
    </lineage>
</organism>
<name>D4DID0_TRIVH</name>
<dbReference type="HOGENOM" id="CLU_2470698_0_0_1"/>
<evidence type="ECO:0000313" key="2">
    <source>
        <dbReference type="Proteomes" id="UP000008383"/>
    </source>
</evidence>
<evidence type="ECO:0000313" key="1">
    <source>
        <dbReference type="EMBL" id="EFE38392.1"/>
    </source>
</evidence>
<reference evidence="2" key="1">
    <citation type="journal article" date="2011" name="Genome Biol.">
        <title>Comparative and functional genomics provide insights into the pathogenicity of dermatophytic fungi.</title>
        <authorList>
            <person name="Burmester A."/>
            <person name="Shelest E."/>
            <person name="Gloeckner G."/>
            <person name="Heddergott C."/>
            <person name="Schindler S."/>
            <person name="Staib P."/>
            <person name="Heidel A."/>
            <person name="Felder M."/>
            <person name="Petzold A."/>
            <person name="Szafranski K."/>
            <person name="Feuermann M."/>
            <person name="Pedruzzi I."/>
            <person name="Priebe S."/>
            <person name="Groth M."/>
            <person name="Winkler R."/>
            <person name="Li W."/>
            <person name="Kniemeyer O."/>
            <person name="Schroeckh V."/>
            <person name="Hertweck C."/>
            <person name="Hube B."/>
            <person name="White T.C."/>
            <person name="Platzer M."/>
            <person name="Guthke R."/>
            <person name="Heitman J."/>
            <person name="Woestemeyer J."/>
            <person name="Zipfel P.F."/>
            <person name="Monod M."/>
            <person name="Brakhage A.A."/>
        </authorList>
    </citation>
    <scope>NUCLEOTIDE SEQUENCE [LARGE SCALE GENOMIC DNA]</scope>
    <source>
        <strain evidence="2">HKI 0517</strain>
    </source>
</reference>
<keyword evidence="2" id="KW-1185">Reference proteome</keyword>
<proteinExistence type="predicted"/>
<dbReference type="GeneID" id="9582445"/>
<dbReference type="AlphaFoldDB" id="D4DID0"/>
<sequence length="88" mass="9717">MKTPTIFTGGALLAFLRLFLLGSHRIYLLSTSSSVVVDDNVDADEVVEVVEVEVEVEKDVEEKTLRISSLGQQAAEFADRIRLRPGLL</sequence>
<gene>
    <name evidence="1" type="ORF">TRV_06938</name>
</gene>
<protein>
    <submittedName>
        <fullName evidence="1">Uncharacterized protein</fullName>
    </submittedName>
</protein>
<dbReference type="EMBL" id="ACYE01000404">
    <property type="protein sequence ID" value="EFE38392.1"/>
    <property type="molecule type" value="Genomic_DNA"/>
</dbReference>
<dbReference type="Proteomes" id="UP000008383">
    <property type="component" value="Unassembled WGS sequence"/>
</dbReference>
<dbReference type="KEGG" id="tve:TRV_06938"/>
<dbReference type="RefSeq" id="XP_003019037.1">
    <property type="nucleotide sequence ID" value="XM_003018991.1"/>
</dbReference>
<accession>D4DID0</accession>
<comment type="caution">
    <text evidence="1">The sequence shown here is derived from an EMBL/GenBank/DDBJ whole genome shotgun (WGS) entry which is preliminary data.</text>
</comment>